<reference evidence="2 3" key="1">
    <citation type="journal article" date="2019" name="Commun. Biol.">
        <title>The bagworm genome reveals a unique fibroin gene that provides high tensile strength.</title>
        <authorList>
            <person name="Kono N."/>
            <person name="Nakamura H."/>
            <person name="Ohtoshi R."/>
            <person name="Tomita M."/>
            <person name="Numata K."/>
            <person name="Arakawa K."/>
        </authorList>
    </citation>
    <scope>NUCLEOTIDE SEQUENCE [LARGE SCALE GENOMIC DNA]</scope>
</reference>
<organism evidence="2 3">
    <name type="scientific">Eumeta variegata</name>
    <name type="common">Bagworm moth</name>
    <name type="synonym">Eumeta japonica</name>
    <dbReference type="NCBI Taxonomy" id="151549"/>
    <lineage>
        <taxon>Eukaryota</taxon>
        <taxon>Metazoa</taxon>
        <taxon>Ecdysozoa</taxon>
        <taxon>Arthropoda</taxon>
        <taxon>Hexapoda</taxon>
        <taxon>Insecta</taxon>
        <taxon>Pterygota</taxon>
        <taxon>Neoptera</taxon>
        <taxon>Endopterygota</taxon>
        <taxon>Lepidoptera</taxon>
        <taxon>Glossata</taxon>
        <taxon>Ditrysia</taxon>
        <taxon>Tineoidea</taxon>
        <taxon>Psychidae</taxon>
        <taxon>Oiketicinae</taxon>
        <taxon>Eumeta</taxon>
    </lineage>
</organism>
<evidence type="ECO:0000313" key="3">
    <source>
        <dbReference type="Proteomes" id="UP000299102"/>
    </source>
</evidence>
<evidence type="ECO:0000256" key="1">
    <source>
        <dbReference type="SAM" id="MobiDB-lite"/>
    </source>
</evidence>
<feature type="compositionally biased region" description="Basic and acidic residues" evidence="1">
    <location>
        <begin position="45"/>
        <end position="66"/>
    </location>
</feature>
<gene>
    <name evidence="2" type="ORF">EVAR_65854_1</name>
</gene>
<feature type="region of interest" description="Disordered" evidence="1">
    <location>
        <begin position="45"/>
        <end position="68"/>
    </location>
</feature>
<dbReference type="AlphaFoldDB" id="A0A4C1SUJ3"/>
<evidence type="ECO:0000313" key="2">
    <source>
        <dbReference type="EMBL" id="GBP05616.1"/>
    </source>
</evidence>
<dbReference type="EMBL" id="BGZK01003923">
    <property type="protein sequence ID" value="GBP05616.1"/>
    <property type="molecule type" value="Genomic_DNA"/>
</dbReference>
<sequence>MQNTGERWSSPSMGTRNPKEVTSLLPASWVGLRYVMVEEMGRLKREWGSEEESEMRRESGVMERESATGTFTHCTKLTQQQKLPLYVCSLVHTKFAPDVTADGKTVHGQRRVPFVDGHEPQHVACHQLTVQKIECQL</sequence>
<name>A0A4C1SUJ3_EUMVA</name>
<dbReference type="Proteomes" id="UP000299102">
    <property type="component" value="Unassembled WGS sequence"/>
</dbReference>
<accession>A0A4C1SUJ3</accession>
<protein>
    <submittedName>
        <fullName evidence="2">Uncharacterized protein</fullName>
    </submittedName>
</protein>
<proteinExistence type="predicted"/>
<keyword evidence="3" id="KW-1185">Reference proteome</keyword>
<comment type="caution">
    <text evidence="2">The sequence shown here is derived from an EMBL/GenBank/DDBJ whole genome shotgun (WGS) entry which is preliminary data.</text>
</comment>